<evidence type="ECO:0000313" key="3">
    <source>
        <dbReference type="EMBL" id="ETO09340.1"/>
    </source>
</evidence>
<feature type="compositionally biased region" description="Polar residues" evidence="1">
    <location>
        <begin position="87"/>
        <end position="106"/>
    </location>
</feature>
<comment type="caution">
    <text evidence="3">The sequence shown here is derived from an EMBL/GenBank/DDBJ whole genome shotgun (WGS) entry which is preliminary data.</text>
</comment>
<evidence type="ECO:0000313" key="4">
    <source>
        <dbReference type="Proteomes" id="UP000023152"/>
    </source>
</evidence>
<accession>X6M8J4</accession>
<gene>
    <name evidence="3" type="ORF">RFI_28038</name>
</gene>
<evidence type="ECO:0000256" key="1">
    <source>
        <dbReference type="SAM" id="MobiDB-lite"/>
    </source>
</evidence>
<keyword evidence="2" id="KW-0472">Membrane</keyword>
<sequence length="290" mass="32035">MSIFFPPLSFPKLYKKRKKKNYFWVDQSSAHTPHFFKKKKCSVLGSFVLFLIALVGYKLYQRRQQRNKPNAIEDKKNTNLQKNKTKSPQNDIENPSREGNANGTNHTTTTTTTTTTTAPTTATTATTTAATSTADTTTAKQPTDRRHSNSKSGTKKSNDVEPNSNGALKDIPTDNRSRSNSPSPVKKINNKHNSNAYDSNDDKQNSSDKHDNSSNSPENTHEHEANAPFQAPFVERHLSESSIDSSHIPSRAYHIKITTPGGTNYEADSYGQFEKSHVTGDDSNTAGLGA</sequence>
<feature type="region of interest" description="Disordered" evidence="1">
    <location>
        <begin position="64"/>
        <end position="224"/>
    </location>
</feature>
<dbReference type="EMBL" id="ASPP01024130">
    <property type="protein sequence ID" value="ETO09340.1"/>
    <property type="molecule type" value="Genomic_DNA"/>
</dbReference>
<feature type="compositionally biased region" description="Low complexity" evidence="1">
    <location>
        <begin position="107"/>
        <end position="139"/>
    </location>
</feature>
<keyword evidence="2" id="KW-1133">Transmembrane helix</keyword>
<reference evidence="3 4" key="1">
    <citation type="journal article" date="2013" name="Curr. Biol.">
        <title>The Genome of the Foraminiferan Reticulomyxa filosa.</title>
        <authorList>
            <person name="Glockner G."/>
            <person name="Hulsmann N."/>
            <person name="Schleicher M."/>
            <person name="Noegel A.A."/>
            <person name="Eichinger L."/>
            <person name="Gallinger C."/>
            <person name="Pawlowski J."/>
            <person name="Sierra R."/>
            <person name="Euteneuer U."/>
            <person name="Pillet L."/>
            <person name="Moustafa A."/>
            <person name="Platzer M."/>
            <person name="Groth M."/>
            <person name="Szafranski K."/>
            <person name="Schliwa M."/>
        </authorList>
    </citation>
    <scope>NUCLEOTIDE SEQUENCE [LARGE SCALE GENOMIC DNA]</scope>
</reference>
<feature type="transmembrane region" description="Helical" evidence="2">
    <location>
        <begin position="43"/>
        <end position="60"/>
    </location>
</feature>
<protein>
    <submittedName>
        <fullName evidence="3">Uncharacterized protein</fullName>
    </submittedName>
</protein>
<keyword evidence="2" id="KW-0812">Transmembrane</keyword>
<proteinExistence type="predicted"/>
<organism evidence="3 4">
    <name type="scientific">Reticulomyxa filosa</name>
    <dbReference type="NCBI Taxonomy" id="46433"/>
    <lineage>
        <taxon>Eukaryota</taxon>
        <taxon>Sar</taxon>
        <taxon>Rhizaria</taxon>
        <taxon>Retaria</taxon>
        <taxon>Foraminifera</taxon>
        <taxon>Monothalamids</taxon>
        <taxon>Reticulomyxidae</taxon>
        <taxon>Reticulomyxa</taxon>
    </lineage>
</organism>
<keyword evidence="4" id="KW-1185">Reference proteome</keyword>
<name>X6M8J4_RETFI</name>
<evidence type="ECO:0000256" key="2">
    <source>
        <dbReference type="SAM" id="Phobius"/>
    </source>
</evidence>
<dbReference type="AlphaFoldDB" id="X6M8J4"/>
<feature type="compositionally biased region" description="Basic and acidic residues" evidence="1">
    <location>
        <begin position="200"/>
        <end position="212"/>
    </location>
</feature>
<dbReference type="Proteomes" id="UP000023152">
    <property type="component" value="Unassembled WGS sequence"/>
</dbReference>